<dbReference type="AlphaFoldDB" id="A0A1C7MRE4"/>
<feature type="compositionally biased region" description="Polar residues" evidence="1">
    <location>
        <begin position="256"/>
        <end position="277"/>
    </location>
</feature>
<dbReference type="Proteomes" id="UP000092993">
    <property type="component" value="Unassembled WGS sequence"/>
</dbReference>
<dbReference type="STRING" id="5627.A0A1C7MRE4"/>
<organism evidence="2 3">
    <name type="scientific">Grifola frondosa</name>
    <name type="common">Maitake</name>
    <name type="synonym">Polyporus frondosus</name>
    <dbReference type="NCBI Taxonomy" id="5627"/>
    <lineage>
        <taxon>Eukaryota</taxon>
        <taxon>Fungi</taxon>
        <taxon>Dikarya</taxon>
        <taxon>Basidiomycota</taxon>
        <taxon>Agaricomycotina</taxon>
        <taxon>Agaricomycetes</taxon>
        <taxon>Polyporales</taxon>
        <taxon>Grifolaceae</taxon>
        <taxon>Grifola</taxon>
    </lineage>
</organism>
<feature type="compositionally biased region" description="Polar residues" evidence="1">
    <location>
        <begin position="238"/>
        <end position="248"/>
    </location>
</feature>
<feature type="non-terminal residue" evidence="2">
    <location>
        <position position="1"/>
    </location>
</feature>
<accession>A0A1C7MRE4</accession>
<keyword evidence="3" id="KW-1185">Reference proteome</keyword>
<proteinExistence type="predicted"/>
<evidence type="ECO:0000313" key="2">
    <source>
        <dbReference type="EMBL" id="OBZ79440.1"/>
    </source>
</evidence>
<dbReference type="OrthoDB" id="7344096at2759"/>
<gene>
    <name evidence="2" type="ORF">A0H81_00829</name>
</gene>
<comment type="caution">
    <text evidence="2">The sequence shown here is derived from an EMBL/GenBank/DDBJ whole genome shotgun (WGS) entry which is preliminary data.</text>
</comment>
<sequence length="277" mass="30900">LQLSDRNRREGKLRWARNGILVDITAGHWKDAGGGCGIIPLNGPDMGFVAPRDSSDVSSSNNVTPLSTEQEDAAIHHVGLDQPKNRVKRVFWENLTRRGLLDKLRRKSPAFPDSHVVLVTSAGLISVKGGLIHTLSPLSGHYSHLYPFWKNEGSICIEWKSAKPKLRCGVELTKLVKLGSIEYLSKFKKKEGELLKARRDELAHTAQVLTRTTSDHENESVTWRWKKEILEGRKKNKPSQAGPNSTENAAHRLGEPSSQGSQERLGQLTLERTISPR</sequence>
<evidence type="ECO:0000256" key="1">
    <source>
        <dbReference type="SAM" id="MobiDB-lite"/>
    </source>
</evidence>
<feature type="non-terminal residue" evidence="2">
    <location>
        <position position="277"/>
    </location>
</feature>
<name>A0A1C7MRE4_GRIFR</name>
<reference evidence="2 3" key="1">
    <citation type="submission" date="2016-03" db="EMBL/GenBank/DDBJ databases">
        <title>Whole genome sequencing of Grifola frondosa 9006-11.</title>
        <authorList>
            <person name="Min B."/>
            <person name="Park H."/>
            <person name="Kim J.-G."/>
            <person name="Cho H."/>
            <person name="Oh Y.-L."/>
            <person name="Kong W.-S."/>
            <person name="Choi I.-G."/>
        </authorList>
    </citation>
    <scope>NUCLEOTIDE SEQUENCE [LARGE SCALE GENOMIC DNA]</scope>
    <source>
        <strain evidence="2 3">9006-11</strain>
    </source>
</reference>
<evidence type="ECO:0000313" key="3">
    <source>
        <dbReference type="Proteomes" id="UP000092993"/>
    </source>
</evidence>
<feature type="region of interest" description="Disordered" evidence="1">
    <location>
        <begin position="232"/>
        <end position="277"/>
    </location>
</feature>
<dbReference type="EMBL" id="LUGG01000001">
    <property type="protein sequence ID" value="OBZ79440.1"/>
    <property type="molecule type" value="Genomic_DNA"/>
</dbReference>
<protein>
    <submittedName>
        <fullName evidence="2">Uncharacterized protein</fullName>
    </submittedName>
</protein>